<dbReference type="EMBL" id="LYPB01000058">
    <property type="protein sequence ID" value="OAS19240.1"/>
    <property type="molecule type" value="Genomic_DNA"/>
</dbReference>
<evidence type="ECO:0000256" key="2">
    <source>
        <dbReference type="SAM" id="MobiDB-lite"/>
    </source>
</evidence>
<sequence length="1441" mass="155265">MVVRLKDLNNDSAPSTKKGVVRLSDLTTSNTYQTSRKPINGPVEMDDITGSLDRTARLENEYASKKKAAREIPVIGKALKGLDAAGEFIESNPVTHFITQTGRDIMSSGPAGAIGGLEGAATNVIGKYAPSLLVGSTIGKKAAGVAAREGLVGAPLGAAQTQAANPEASIGDVLIGAGIGAGGGAALGGLGTAAVKGLTRLADIQANKLAGNAISKATELPSRTVESPFMNGSPTNPVAQGYTENVGRTFGNRSVVRLSDLSRSSPASLEIPTAAVPDQPITPTSQELNQPVRTTGVSTPTQQGIRANYRTQLNNGEFSPELQSAIRNTDQRYDVQSNHASVDSANEAVKDITIAEAKFIGNKEFSAEHVATGYRLMQELDNMAKFEANPELKESLFERALNIGNKLAKDLTKAGQTSQAASVLSRLSPEGQLLKLVRTARNNGKEVSVADSVKFKELAAKVQEKSSAGVHSNQFNEILDRVERGEKVSSNDMINLANFLTRAENVVKPKTPIVRPPVVRQPRVPKEPSADDLPRELKQPKKREKVISFFDDAEQAALARIAARKNNLNSLPLPEWRDHTIVVASQLAKGTIKAATHVEDLVKLFGEEIRPVATQVYQSAQSMLKGVSRSAAEDKLERAQQALHKLSGKADEEKEAVKVMGDHVKKIIADAKAGKLNQSDVQKLRDYSDEITEMLADKKPSRIPTQEEKFLQSVKSLAKKIKEVETERIEPEQANREISNLIRQVTKITEGDVPRIKPDPALNKAISDIAHDVMNETRPTPKPTTLQEKIVEKFLKQKEKQGQSVSESDIANLRQLAKDATRLSSDQKIEADIAMQKILNSYEKSSAWDKLLAIRYMAMLLNSGTQAINAISGPIMASTGYVADILGTMVDISMNKVLKTPRTTTLYGTNPLKFMARYFKHGKTGGSAGFHGVNPSGIQSTNEIRGLAFKNPLNPFGLAERTLGAVAKGADYATYKSVFDSEIVKQGFLDAKNSGIKGRQDIQRHIENFVNNPPEEAILQADRIGKNTTFQRADTSGGKVANWLNSAPSIVKPVANTIFPFVRTPVNIASTAVTLTPAGIIKGLYQLTSKSQATQREAIRTLSLGLTGSAGIGSLGYYLQSIGVITGANDSGDKDVDSIREQAGKGKYRFNTSALERYLNAMFKGEGSEEAEKAAKYRKGDSAFDYNKLQPLAFPAAIGASLAENKDKPTLSRLGNAGLDAAGSLLGMSTLKGLQDAFQPQYGGTQGEKTTGIGYRLAESFFKSFSWSALAQEARRQDPIARKVSNNGNPVQDVKEYFMSRTPGLSQSLPPLKTSLGISKQNAPGVMGQYANPYKSEVAPYTEAAAIISDLIDRTGDKSLAPSAPEKKVTGKDRKGVSQTMAIPPDRYARLQEEVGNEIIKKVTALSPTLSDAKKADKIKDIYAAARENGRNKIKKEFGLR</sequence>
<proteinExistence type="predicted"/>
<evidence type="ECO:0000313" key="3">
    <source>
        <dbReference type="EMBL" id="OAS19240.1"/>
    </source>
</evidence>
<keyword evidence="1" id="KW-0175">Coiled coil</keyword>
<name>A0A198ADS5_9BACL</name>
<evidence type="ECO:0000313" key="4">
    <source>
        <dbReference type="Proteomes" id="UP000078454"/>
    </source>
</evidence>
<feature type="compositionally biased region" description="Basic and acidic residues" evidence="2">
    <location>
        <begin position="1365"/>
        <end position="1376"/>
    </location>
</feature>
<keyword evidence="4" id="KW-1185">Reference proteome</keyword>
<dbReference type="RefSeq" id="WP_068663638.1">
    <property type="nucleotide sequence ID" value="NZ_LYPB01000058.1"/>
</dbReference>
<evidence type="ECO:0008006" key="5">
    <source>
        <dbReference type="Google" id="ProtNLM"/>
    </source>
</evidence>
<feature type="region of interest" description="Disordered" evidence="2">
    <location>
        <begin position="1357"/>
        <end position="1378"/>
    </location>
</feature>
<protein>
    <recommendedName>
        <fullName evidence="5">Large polyvalent protein associated domain-containing protein</fullName>
    </recommendedName>
</protein>
<organism evidence="3 4">
    <name type="scientific">Paenibacillus oryzisoli</name>
    <dbReference type="NCBI Taxonomy" id="1850517"/>
    <lineage>
        <taxon>Bacteria</taxon>
        <taxon>Bacillati</taxon>
        <taxon>Bacillota</taxon>
        <taxon>Bacilli</taxon>
        <taxon>Bacillales</taxon>
        <taxon>Paenibacillaceae</taxon>
        <taxon>Paenibacillus</taxon>
    </lineage>
</organism>
<accession>A0A198ADS5</accession>
<feature type="region of interest" description="Disordered" evidence="2">
    <location>
        <begin position="224"/>
        <end position="244"/>
    </location>
</feature>
<feature type="coiled-coil region" evidence="1">
    <location>
        <begin position="629"/>
        <end position="656"/>
    </location>
</feature>
<dbReference type="Proteomes" id="UP000078454">
    <property type="component" value="Unassembled WGS sequence"/>
</dbReference>
<gene>
    <name evidence="3" type="ORF">A8708_26375</name>
</gene>
<evidence type="ECO:0000256" key="1">
    <source>
        <dbReference type="SAM" id="Coils"/>
    </source>
</evidence>
<feature type="region of interest" description="Disordered" evidence="2">
    <location>
        <begin position="275"/>
        <end position="302"/>
    </location>
</feature>
<reference evidence="3 4" key="1">
    <citation type="submission" date="2016-05" db="EMBL/GenBank/DDBJ databases">
        <title>Paenibacillus sp. 1ZS3-15 nov., isolated from the rhizosphere soil.</title>
        <authorList>
            <person name="Zhang X.X."/>
            <person name="Zhang J."/>
        </authorList>
    </citation>
    <scope>NUCLEOTIDE SEQUENCE [LARGE SCALE GENOMIC DNA]</scope>
    <source>
        <strain evidence="3 4">1ZS3-15</strain>
    </source>
</reference>
<feature type="compositionally biased region" description="Polar residues" evidence="2">
    <location>
        <begin position="281"/>
        <end position="302"/>
    </location>
</feature>
<comment type="caution">
    <text evidence="3">The sequence shown here is derived from an EMBL/GenBank/DDBJ whole genome shotgun (WGS) entry which is preliminary data.</text>
</comment>
<dbReference type="OrthoDB" id="2088498at2"/>
<dbReference type="STRING" id="1850517.A8708_26375"/>